<dbReference type="EMBL" id="JACXRZ010000019">
    <property type="protein sequence ID" value="MBD3146228.1"/>
    <property type="molecule type" value="Genomic_DNA"/>
</dbReference>
<keyword evidence="2" id="KW-1185">Reference proteome</keyword>
<evidence type="ECO:0000313" key="1">
    <source>
        <dbReference type="EMBL" id="MBD3146228.1"/>
    </source>
</evidence>
<dbReference type="Pfam" id="PF13602">
    <property type="entry name" value="ADH_zinc_N_2"/>
    <property type="match status" value="1"/>
</dbReference>
<reference evidence="1 2" key="1">
    <citation type="submission" date="2020-09" db="EMBL/GenBank/DDBJ databases">
        <title>Actinomycete isolated from the Camponotus japonicus Mayr.</title>
        <authorList>
            <person name="Gong X."/>
        </authorList>
    </citation>
    <scope>NUCLEOTIDE SEQUENCE [LARGE SCALE GENOMIC DNA]</scope>
    <source>
        <strain evidence="1 2">2C-HV3</strain>
    </source>
</reference>
<dbReference type="Gene3D" id="3.90.180.10">
    <property type="entry name" value="Medium-chain alcohol dehydrogenases, catalytic domain"/>
    <property type="match status" value="2"/>
</dbReference>
<evidence type="ECO:0000313" key="2">
    <source>
        <dbReference type="Proteomes" id="UP000653231"/>
    </source>
</evidence>
<dbReference type="RefSeq" id="WP_191053576.1">
    <property type="nucleotide sequence ID" value="NZ_JACXRZ010000019.1"/>
</dbReference>
<gene>
    <name evidence="1" type="ORF">IEQ31_24005</name>
</gene>
<proteinExistence type="predicted"/>
<organism evidence="1 2">
    <name type="scientific">Microbispora bryophytorum subsp. camponoti</name>
    <dbReference type="NCBI Taxonomy" id="1677852"/>
    <lineage>
        <taxon>Bacteria</taxon>
        <taxon>Bacillati</taxon>
        <taxon>Actinomycetota</taxon>
        <taxon>Actinomycetes</taxon>
        <taxon>Streptosporangiales</taxon>
        <taxon>Streptosporangiaceae</taxon>
        <taxon>Microbispora</taxon>
    </lineage>
</organism>
<sequence>MSRTVVFSAYGGPEVLRVAGLEPDEPGPGAIRVRVRAAAPDGVDAALARLTALYEKGDLKVRIQEAIPVEEVARAHRLIETGHTTGKLVLIF</sequence>
<protein>
    <submittedName>
        <fullName evidence="1">Zinc-binding dehydrogenase</fullName>
    </submittedName>
</protein>
<comment type="caution">
    <text evidence="1">The sequence shown here is derived from an EMBL/GenBank/DDBJ whole genome shotgun (WGS) entry which is preliminary data.</text>
</comment>
<accession>A0ABR8LCH8</accession>
<dbReference type="InterPro" id="IPR011032">
    <property type="entry name" value="GroES-like_sf"/>
</dbReference>
<dbReference type="Proteomes" id="UP000653231">
    <property type="component" value="Unassembled WGS sequence"/>
</dbReference>
<name>A0ABR8LCH8_9ACTN</name>
<dbReference type="SUPFAM" id="SSF50129">
    <property type="entry name" value="GroES-like"/>
    <property type="match status" value="1"/>
</dbReference>